<sequence length="151" mass="16605">MSTLSTNELLGAVALQTALQYAPDRRLPLSKAFLVLPLLFDRSIRKILKDQRSAIVSCKDLILSHPEAFTTVSARFSDLSLTSLNTILLACEMGMTQLVNSEIVLEKVFFDDNKPARVGKTASDIMGAGPHLATLLREPAVDLYQTFRIAL</sequence>
<dbReference type="EMBL" id="CP065668">
    <property type="protein sequence ID" value="QPS11080.1"/>
    <property type="molecule type" value="Genomic_DNA"/>
</dbReference>
<dbReference type="GeneID" id="24117158"/>
<accession>A0A7T2W1U1</accession>
<name>A0A7T2W1U1_DELAC</name>
<organism evidence="1 2">
    <name type="scientific">Delftia acidovorans</name>
    <name type="common">Pseudomonas acidovorans</name>
    <name type="synonym">Comamonas acidovorans</name>
    <dbReference type="NCBI Taxonomy" id="80866"/>
    <lineage>
        <taxon>Bacteria</taxon>
        <taxon>Pseudomonadati</taxon>
        <taxon>Pseudomonadota</taxon>
        <taxon>Betaproteobacteria</taxon>
        <taxon>Burkholderiales</taxon>
        <taxon>Comamonadaceae</taxon>
        <taxon>Delftia</taxon>
    </lineage>
</organism>
<dbReference type="Proteomes" id="UP000594778">
    <property type="component" value="Chromosome"/>
</dbReference>
<dbReference type="RefSeq" id="WP_012203679.1">
    <property type="nucleotide sequence ID" value="NZ_CANENH010000005.1"/>
</dbReference>
<proteinExistence type="predicted"/>
<dbReference type="InterPro" id="IPR045390">
    <property type="entry name" value="ABC-3C_MC3"/>
</dbReference>
<gene>
    <name evidence="1" type="ORF">I6G66_14225</name>
</gene>
<reference evidence="1 2" key="1">
    <citation type="submission" date="2020-12" db="EMBL/GenBank/DDBJ databases">
        <title>FDA dAtabase for Regulatory Grade micrObial Sequences (FDA-ARGOS): Supporting development and validation of Infectious Disease Dx tests.</title>
        <authorList>
            <person name="Sproer C."/>
            <person name="Gronow S."/>
            <person name="Severitt S."/>
            <person name="Schroder I."/>
            <person name="Tallon L."/>
            <person name="Sadzewicz L."/>
            <person name="Zhao X."/>
            <person name="Boylan J."/>
            <person name="Ott S."/>
            <person name="Bowen H."/>
            <person name="Vavikolanu K."/>
            <person name="Mehta A."/>
            <person name="Aluvathingal J."/>
            <person name="Nadendla S."/>
            <person name="Lowell S."/>
            <person name="Myers T."/>
            <person name="Yan Y."/>
            <person name="Sichtig H."/>
        </authorList>
    </citation>
    <scope>NUCLEOTIDE SEQUENCE [LARGE SCALE GENOMIC DNA]</scope>
    <source>
        <strain evidence="1 2">FDAARGOS_909</strain>
    </source>
</reference>
<dbReference type="AlphaFoldDB" id="A0A7T2W1U1"/>
<dbReference type="Pfam" id="PF20131">
    <property type="entry name" value="MC3"/>
    <property type="match status" value="1"/>
</dbReference>
<dbReference type="OMA" id="LSITHEM"/>
<evidence type="ECO:0000313" key="2">
    <source>
        <dbReference type="Proteomes" id="UP000594778"/>
    </source>
</evidence>
<protein>
    <submittedName>
        <fullName evidence="1">Uncharacterized protein</fullName>
    </submittedName>
</protein>
<evidence type="ECO:0000313" key="1">
    <source>
        <dbReference type="EMBL" id="QPS11080.1"/>
    </source>
</evidence>